<protein>
    <recommendedName>
        <fullName evidence="3">F-box domain-containing protein</fullName>
    </recommendedName>
</protein>
<dbReference type="OrthoDB" id="676979at2759"/>
<keyword evidence="2" id="KW-1185">Reference proteome</keyword>
<dbReference type="AlphaFoldDB" id="A0A0B7N172"/>
<sequence>MEQHNSDFDRLTHLHIRGNIDMIQNRVSAIDLLAFMPHLTQLVFERDDLHNKFKTPVLSPEHLDQIHQHLPRLVDLQFINHFNFGLSNYYINQPNVSNLPPQTKLQHLKLEGTLQAYQWIQYISHLYPSLRSLTLDVIHSPFSSTFTPHPMRLINSKIKESFQAIADRFRHLRVLRIHGLSTPLWLSPRFIAAFDNKPFPTELDAQLYGLDFEGVEAAIHSLIIKQNKNLNLTGIRLPIWRRHSHHANPSSAWRDTIWPLRVFKRLTHMELDAVSIFSLNTPNQGDGFVLDTILSILPSLTHLKLTGSTLQLSKKRSIQQKKEPTELKELILNKISFSTSIMDYLSTCCDKMKRLIMYDCQQNTSCGDQKLKIAIDLHPLNLDLLVLYRVRHPYQPVENRAPGARFLRLNDQRWSHLVLESDGCKAKPLQDPLKIKQITQFNETTLEEWDNNRTRYHTEGEWLQDLVFGYICVQCKAVKQVFLDESPVSMVH</sequence>
<evidence type="ECO:0000313" key="1">
    <source>
        <dbReference type="EMBL" id="CEP09260.1"/>
    </source>
</evidence>
<evidence type="ECO:0008006" key="3">
    <source>
        <dbReference type="Google" id="ProtNLM"/>
    </source>
</evidence>
<reference evidence="1 2" key="1">
    <citation type="submission" date="2014-09" db="EMBL/GenBank/DDBJ databases">
        <authorList>
            <person name="Ellenberger Sabrina"/>
        </authorList>
    </citation>
    <scope>NUCLEOTIDE SEQUENCE [LARGE SCALE GENOMIC DNA]</scope>
    <source>
        <strain evidence="1 2">CBS 412.66</strain>
    </source>
</reference>
<dbReference type="EMBL" id="LN721303">
    <property type="protein sequence ID" value="CEP09260.1"/>
    <property type="molecule type" value="Genomic_DNA"/>
</dbReference>
<dbReference type="Proteomes" id="UP000054107">
    <property type="component" value="Unassembled WGS sequence"/>
</dbReference>
<dbReference type="Gene3D" id="3.80.10.10">
    <property type="entry name" value="Ribonuclease Inhibitor"/>
    <property type="match status" value="1"/>
</dbReference>
<evidence type="ECO:0000313" key="2">
    <source>
        <dbReference type="Proteomes" id="UP000054107"/>
    </source>
</evidence>
<accession>A0A0B7N172</accession>
<proteinExistence type="predicted"/>
<dbReference type="InterPro" id="IPR032675">
    <property type="entry name" value="LRR_dom_sf"/>
</dbReference>
<name>A0A0B7N172_9FUNG</name>
<gene>
    <name evidence="1" type="primary">PARPA_02737.1 scaffold 5218</name>
</gene>
<dbReference type="SUPFAM" id="SSF52047">
    <property type="entry name" value="RNI-like"/>
    <property type="match status" value="1"/>
</dbReference>
<organism evidence="1 2">
    <name type="scientific">Parasitella parasitica</name>
    <dbReference type="NCBI Taxonomy" id="35722"/>
    <lineage>
        <taxon>Eukaryota</taxon>
        <taxon>Fungi</taxon>
        <taxon>Fungi incertae sedis</taxon>
        <taxon>Mucoromycota</taxon>
        <taxon>Mucoromycotina</taxon>
        <taxon>Mucoromycetes</taxon>
        <taxon>Mucorales</taxon>
        <taxon>Mucorineae</taxon>
        <taxon>Mucoraceae</taxon>
        <taxon>Parasitella</taxon>
    </lineage>
</organism>